<name>A0A5S6QI68_TRIMR</name>
<organism evidence="2 3">
    <name type="scientific">Trichuris muris</name>
    <name type="common">Mouse whipworm</name>
    <dbReference type="NCBI Taxonomy" id="70415"/>
    <lineage>
        <taxon>Eukaryota</taxon>
        <taxon>Metazoa</taxon>
        <taxon>Ecdysozoa</taxon>
        <taxon>Nematoda</taxon>
        <taxon>Enoplea</taxon>
        <taxon>Dorylaimia</taxon>
        <taxon>Trichinellida</taxon>
        <taxon>Trichuridae</taxon>
        <taxon>Trichuris</taxon>
    </lineage>
</organism>
<evidence type="ECO:0000313" key="2">
    <source>
        <dbReference type="Proteomes" id="UP000046395"/>
    </source>
</evidence>
<sequence length="225" mass="26096">MTPAEHIIDYYKIPHLPATYRSLPLDMAVPKFTLFALLISVAASLSQLSVAQECFGHLKMELDAKIRNASTHCLVKECAKTEKAGLSKMDEAKHYMSCLEQCKKDEEEFESILAKMELKEEEIELRRQLENETAIISRDCQKNECASLKMQLKQLTLQDSNLSVATAYFECLERCKEKVREQKMKLSALHRRQQFLVNLQIIKEQMSLKRALMYWTEIRGELMLD</sequence>
<evidence type="ECO:0000256" key="1">
    <source>
        <dbReference type="SAM" id="Coils"/>
    </source>
</evidence>
<feature type="coiled-coil region" evidence="1">
    <location>
        <begin position="99"/>
        <end position="192"/>
    </location>
</feature>
<reference evidence="3" key="1">
    <citation type="submission" date="2019-12" db="UniProtKB">
        <authorList>
            <consortium name="WormBaseParasite"/>
        </authorList>
    </citation>
    <scope>IDENTIFICATION</scope>
</reference>
<dbReference type="AlphaFoldDB" id="A0A5S6QI68"/>
<evidence type="ECO:0000313" key="3">
    <source>
        <dbReference type="WBParaSite" id="TMUE_2000006552.1"/>
    </source>
</evidence>
<dbReference type="Proteomes" id="UP000046395">
    <property type="component" value="Unassembled WGS sequence"/>
</dbReference>
<keyword evidence="1" id="KW-0175">Coiled coil</keyword>
<keyword evidence="2" id="KW-1185">Reference proteome</keyword>
<protein>
    <submittedName>
        <fullName evidence="3">Uncharacterized protein</fullName>
    </submittedName>
</protein>
<proteinExistence type="predicted"/>
<accession>A0A5S6QI68</accession>
<dbReference type="WBParaSite" id="TMUE_2000006552.1">
    <property type="protein sequence ID" value="TMUE_2000006552.1"/>
    <property type="gene ID" value="WBGene00287388"/>
</dbReference>